<comment type="caution">
    <text evidence="13">The sequence shown here is derived from an EMBL/GenBank/DDBJ whole genome shotgun (WGS) entry which is preliminary data.</text>
</comment>
<dbReference type="PANTHER" id="PTHR30349:SF81">
    <property type="entry name" value="TYROSINE RECOMBINASE XERC"/>
    <property type="match status" value="1"/>
</dbReference>
<dbReference type="Gene3D" id="1.10.150.130">
    <property type="match status" value="1"/>
</dbReference>
<evidence type="ECO:0000256" key="3">
    <source>
        <dbReference type="ARBA" id="ARBA00022490"/>
    </source>
</evidence>
<keyword evidence="7 10" id="KW-0238">DNA-binding</keyword>
<feature type="active site" evidence="10">
    <location>
        <position position="246"/>
    </location>
</feature>
<dbReference type="PANTHER" id="PTHR30349">
    <property type="entry name" value="PHAGE INTEGRASE-RELATED"/>
    <property type="match status" value="1"/>
</dbReference>
<dbReference type="InterPro" id="IPR004107">
    <property type="entry name" value="Integrase_SAM-like_N"/>
</dbReference>
<feature type="active site" description="O-(3'-phospho-DNA)-tyrosine intermediate" evidence="10">
    <location>
        <position position="278"/>
    </location>
</feature>
<feature type="active site" evidence="10">
    <location>
        <position position="147"/>
    </location>
</feature>
<keyword evidence="3 10" id="KW-0963">Cytoplasm</keyword>
<dbReference type="InterPro" id="IPR011010">
    <property type="entry name" value="DNA_brk_join_enz"/>
</dbReference>
<dbReference type="InterPro" id="IPR011932">
    <property type="entry name" value="Recomb_XerD"/>
</dbReference>
<dbReference type="InterPro" id="IPR050090">
    <property type="entry name" value="Tyrosine_recombinase_XerCD"/>
</dbReference>
<evidence type="ECO:0000259" key="11">
    <source>
        <dbReference type="PROSITE" id="PS51898"/>
    </source>
</evidence>
<evidence type="ECO:0000256" key="9">
    <source>
        <dbReference type="ARBA" id="ARBA00023306"/>
    </source>
</evidence>
<dbReference type="Pfam" id="PF02899">
    <property type="entry name" value="Phage_int_SAM_1"/>
    <property type="match status" value="1"/>
</dbReference>
<feature type="domain" description="Core-binding (CB)" evidence="12">
    <location>
        <begin position="1"/>
        <end position="86"/>
    </location>
</feature>
<keyword evidence="8 10" id="KW-0233">DNA recombination</keyword>
<comment type="function">
    <text evidence="10">Site-specific tyrosine recombinase, which acts by catalyzing the cutting and rejoining of the recombining DNA molecules. The XerC-XerD complex is essential to convert dimers of the bacterial chromosome into monomers to permit their segregation at cell division. It also contributes to the segregational stability of plasmids.</text>
</comment>
<organism evidence="13 14">
    <name type="scientific">Cohnella hashimotonis</name>
    <dbReference type="NCBI Taxonomy" id="2826895"/>
    <lineage>
        <taxon>Bacteria</taxon>
        <taxon>Bacillati</taxon>
        <taxon>Bacillota</taxon>
        <taxon>Bacilli</taxon>
        <taxon>Bacillales</taxon>
        <taxon>Paenibacillaceae</taxon>
        <taxon>Cohnella</taxon>
    </lineage>
</organism>
<sequence>MNQDINPFLSYLKATRHLAANSLDGYRRDLEDLARELQAHHDIVRTANVKPFHLSAYLNRLKEQGRTNATISRRIVSFKAFFEYALESGLTAANPAVRLAAPKAERRSPRALSLSDVERLLEAPDLSDEAGVRDRAMLETLYATGMRVTELTNLNVADVRTDLRLLACRGTGGRERMIPISSMCRDWMIKYMQEARPRLLRDGAVENALFVSHLGSRMTRQGFWKLIKKHAASAGVSTEVTPHTLRHSFAYHLVDNGADLRSVQEMLGHADLTATQVYQPSSKAKLRDVYDSFHPRTRGGQEDEGN</sequence>
<dbReference type="Pfam" id="PF00589">
    <property type="entry name" value="Phage_integrase"/>
    <property type="match status" value="1"/>
</dbReference>
<feature type="domain" description="Tyr recombinase" evidence="11">
    <location>
        <begin position="107"/>
        <end position="291"/>
    </location>
</feature>
<evidence type="ECO:0000256" key="1">
    <source>
        <dbReference type="ARBA" id="ARBA00004496"/>
    </source>
</evidence>
<evidence type="ECO:0000256" key="2">
    <source>
        <dbReference type="ARBA" id="ARBA00010450"/>
    </source>
</evidence>
<evidence type="ECO:0000259" key="12">
    <source>
        <dbReference type="PROSITE" id="PS51900"/>
    </source>
</evidence>
<evidence type="ECO:0000256" key="6">
    <source>
        <dbReference type="ARBA" id="ARBA00022908"/>
    </source>
</evidence>
<keyword evidence="14" id="KW-1185">Reference proteome</keyword>
<dbReference type="RefSeq" id="WP_282908345.1">
    <property type="nucleotide sequence ID" value="NZ_JAGRPV010000001.1"/>
</dbReference>
<evidence type="ECO:0000256" key="5">
    <source>
        <dbReference type="ARBA" id="ARBA00022829"/>
    </source>
</evidence>
<evidence type="ECO:0000256" key="8">
    <source>
        <dbReference type="ARBA" id="ARBA00023172"/>
    </source>
</evidence>
<dbReference type="InterPro" id="IPR010998">
    <property type="entry name" value="Integrase_recombinase_N"/>
</dbReference>
<keyword evidence="4 10" id="KW-0132">Cell division</keyword>
<dbReference type="Proteomes" id="UP001161691">
    <property type="component" value="Unassembled WGS sequence"/>
</dbReference>
<dbReference type="Gene3D" id="1.10.443.10">
    <property type="entry name" value="Intergrase catalytic core"/>
    <property type="match status" value="1"/>
</dbReference>
<gene>
    <name evidence="13" type="primary">xerD</name>
    <name evidence="10" type="synonym">xerC</name>
    <name evidence="13" type="ORF">KB449_10595</name>
</gene>
<dbReference type="NCBIfam" id="TIGR02225">
    <property type="entry name" value="recomb_XerD"/>
    <property type="match status" value="1"/>
</dbReference>
<name>A0ABT6THJ1_9BACL</name>
<reference evidence="13" key="1">
    <citation type="submission" date="2023-04" db="EMBL/GenBank/DDBJ databases">
        <title>Comparative genomic analysis of Cohnella hashimotonis sp. nov., isolated from the International Space Station.</title>
        <authorList>
            <person name="Venkateswaran K."/>
            <person name="Simpson A."/>
        </authorList>
    </citation>
    <scope>NUCLEOTIDE SEQUENCE</scope>
    <source>
        <strain evidence="13">F6_2S_P_1</strain>
    </source>
</reference>
<dbReference type="InterPro" id="IPR002104">
    <property type="entry name" value="Integrase_catalytic"/>
</dbReference>
<comment type="similarity">
    <text evidence="10">Belongs to the 'phage' integrase family. XerC subfamily.</text>
</comment>
<dbReference type="SUPFAM" id="SSF56349">
    <property type="entry name" value="DNA breaking-rejoining enzymes"/>
    <property type="match status" value="1"/>
</dbReference>
<comment type="caution">
    <text evidence="10">Lacks conserved residue(s) required for the propagation of feature annotation.</text>
</comment>
<dbReference type="PROSITE" id="PS51898">
    <property type="entry name" value="TYR_RECOMBINASE"/>
    <property type="match status" value="1"/>
</dbReference>
<feature type="active site" evidence="10">
    <location>
        <position position="243"/>
    </location>
</feature>
<dbReference type="PROSITE" id="PS51900">
    <property type="entry name" value="CB"/>
    <property type="match status" value="1"/>
</dbReference>
<evidence type="ECO:0000313" key="14">
    <source>
        <dbReference type="Proteomes" id="UP001161691"/>
    </source>
</evidence>
<proteinExistence type="inferred from homology"/>
<dbReference type="InterPro" id="IPR044068">
    <property type="entry name" value="CB"/>
</dbReference>
<evidence type="ECO:0000313" key="13">
    <source>
        <dbReference type="EMBL" id="MDI4645414.1"/>
    </source>
</evidence>
<evidence type="ECO:0000256" key="7">
    <source>
        <dbReference type="ARBA" id="ARBA00023125"/>
    </source>
</evidence>
<comment type="subcellular location">
    <subcellularLocation>
        <location evidence="1 10">Cytoplasm</location>
    </subcellularLocation>
</comment>
<keyword evidence="9 10" id="KW-0131">Cell cycle</keyword>
<dbReference type="HAMAP" id="MF_01808">
    <property type="entry name" value="Recomb_XerC_XerD"/>
    <property type="match status" value="1"/>
</dbReference>
<keyword evidence="6 10" id="KW-0229">DNA integration</keyword>
<keyword evidence="5 10" id="KW-0159">Chromosome partition</keyword>
<evidence type="ECO:0000256" key="4">
    <source>
        <dbReference type="ARBA" id="ARBA00022618"/>
    </source>
</evidence>
<dbReference type="NCBIfam" id="NF001399">
    <property type="entry name" value="PRK00283.1"/>
    <property type="match status" value="1"/>
</dbReference>
<protein>
    <recommendedName>
        <fullName evidence="10">Tyrosine recombinase XerC</fullName>
    </recommendedName>
</protein>
<comment type="subunit">
    <text evidence="10">Forms a cyclic heterotetrameric complex composed of two molecules of XerC and two molecules of XerD.</text>
</comment>
<feature type="active site" evidence="10">
    <location>
        <position position="269"/>
    </location>
</feature>
<dbReference type="InterPro" id="IPR013762">
    <property type="entry name" value="Integrase-like_cat_sf"/>
</dbReference>
<dbReference type="EMBL" id="JAGRPV010000001">
    <property type="protein sequence ID" value="MDI4645414.1"/>
    <property type="molecule type" value="Genomic_DNA"/>
</dbReference>
<accession>A0ABT6THJ1</accession>
<dbReference type="InterPro" id="IPR023009">
    <property type="entry name" value="Tyrosine_recombinase_XerC/XerD"/>
</dbReference>
<evidence type="ECO:0000256" key="10">
    <source>
        <dbReference type="HAMAP-Rule" id="MF_01808"/>
    </source>
</evidence>
<comment type="similarity">
    <text evidence="2">Belongs to the 'phage' integrase family. XerD subfamily.</text>
</comment>
<dbReference type="CDD" id="cd00798">
    <property type="entry name" value="INT_XerDC_C"/>
    <property type="match status" value="1"/>
</dbReference>